<keyword evidence="2" id="KW-1185">Reference proteome</keyword>
<name>A0ACD3A586_9AGAR</name>
<sequence>MTRPALLLNRIDPTKEGATFSVESHETRMGMYISRLRAACKALLEVYPVIEGADPWSRGPAEKIDWAANKFPIPENPSYFSHWMVCAVEELTQLLIEMSLVGMMSIFTPQVPRFVTEVLAFVRDYERQSYLPRPWTATLAQALACDTHDVTKIFPEYPHMWWKNVKIPDMLPFEWWLTDEVRDSYVNQLKTLPNPHETPAGLNGEVMHLIAKARTRLFRADTLLRRRKQHLEDAWRANRLSALSMLGFAHTIPYLVSGRLTSPKVRREESSLPPVSPSSDYDPAKNIDNTNLTRVRYDRCADEENFGPRIFNYLLSEPKPANKPVQFVDLTTDRDSPAPQPSTSLPVLGPALAGPAVPSDPASGQTVTISTFLPSTQSLALRGSHRDNPLPTLPPSGSSSSSQNRSGFVQTSEPSIPCPERGTALNEEDNFQGSNSEEDGVYDEDGYEVDEEGTEGTEGDHISIPSSYVSGDSLYLGSRPITPE</sequence>
<reference evidence="1 2" key="1">
    <citation type="journal article" date="2019" name="Nat. Ecol. Evol.">
        <title>Megaphylogeny resolves global patterns of mushroom evolution.</title>
        <authorList>
            <person name="Varga T."/>
            <person name="Krizsan K."/>
            <person name="Foldi C."/>
            <person name="Dima B."/>
            <person name="Sanchez-Garcia M."/>
            <person name="Sanchez-Ramirez S."/>
            <person name="Szollosi G.J."/>
            <person name="Szarkandi J.G."/>
            <person name="Papp V."/>
            <person name="Albert L."/>
            <person name="Andreopoulos W."/>
            <person name="Angelini C."/>
            <person name="Antonin V."/>
            <person name="Barry K.W."/>
            <person name="Bougher N.L."/>
            <person name="Buchanan P."/>
            <person name="Buyck B."/>
            <person name="Bense V."/>
            <person name="Catcheside P."/>
            <person name="Chovatia M."/>
            <person name="Cooper J."/>
            <person name="Damon W."/>
            <person name="Desjardin D."/>
            <person name="Finy P."/>
            <person name="Geml J."/>
            <person name="Haridas S."/>
            <person name="Hughes K."/>
            <person name="Justo A."/>
            <person name="Karasinski D."/>
            <person name="Kautmanova I."/>
            <person name="Kiss B."/>
            <person name="Kocsube S."/>
            <person name="Kotiranta H."/>
            <person name="LaButti K.M."/>
            <person name="Lechner B.E."/>
            <person name="Liimatainen K."/>
            <person name="Lipzen A."/>
            <person name="Lukacs Z."/>
            <person name="Mihaltcheva S."/>
            <person name="Morgado L.N."/>
            <person name="Niskanen T."/>
            <person name="Noordeloos M.E."/>
            <person name="Ohm R.A."/>
            <person name="Ortiz-Santana B."/>
            <person name="Ovrebo C."/>
            <person name="Racz N."/>
            <person name="Riley R."/>
            <person name="Savchenko A."/>
            <person name="Shiryaev A."/>
            <person name="Soop K."/>
            <person name="Spirin V."/>
            <person name="Szebenyi C."/>
            <person name="Tomsovsky M."/>
            <person name="Tulloss R.E."/>
            <person name="Uehling J."/>
            <person name="Grigoriev I.V."/>
            <person name="Vagvolgyi C."/>
            <person name="Papp T."/>
            <person name="Martin F.M."/>
            <person name="Miettinen O."/>
            <person name="Hibbett D.S."/>
            <person name="Nagy L.G."/>
        </authorList>
    </citation>
    <scope>NUCLEOTIDE SEQUENCE [LARGE SCALE GENOMIC DNA]</scope>
    <source>
        <strain evidence="1 2">NL-1719</strain>
    </source>
</reference>
<gene>
    <name evidence="1" type="ORF">BDN72DRAFT_904936</name>
</gene>
<proteinExistence type="predicted"/>
<dbReference type="EMBL" id="ML208771">
    <property type="protein sequence ID" value="TFK60469.1"/>
    <property type="molecule type" value="Genomic_DNA"/>
</dbReference>
<organism evidence="1 2">
    <name type="scientific">Pluteus cervinus</name>
    <dbReference type="NCBI Taxonomy" id="181527"/>
    <lineage>
        <taxon>Eukaryota</taxon>
        <taxon>Fungi</taxon>
        <taxon>Dikarya</taxon>
        <taxon>Basidiomycota</taxon>
        <taxon>Agaricomycotina</taxon>
        <taxon>Agaricomycetes</taxon>
        <taxon>Agaricomycetidae</taxon>
        <taxon>Agaricales</taxon>
        <taxon>Pluteineae</taxon>
        <taxon>Pluteaceae</taxon>
        <taxon>Pluteus</taxon>
    </lineage>
</organism>
<dbReference type="Proteomes" id="UP000308600">
    <property type="component" value="Unassembled WGS sequence"/>
</dbReference>
<protein>
    <submittedName>
        <fullName evidence="1">Uncharacterized protein</fullName>
    </submittedName>
</protein>
<evidence type="ECO:0000313" key="2">
    <source>
        <dbReference type="Proteomes" id="UP000308600"/>
    </source>
</evidence>
<accession>A0ACD3A586</accession>
<evidence type="ECO:0000313" key="1">
    <source>
        <dbReference type="EMBL" id="TFK60469.1"/>
    </source>
</evidence>